<keyword evidence="2" id="KW-1133">Transmembrane helix</keyword>
<evidence type="ECO:0000256" key="2">
    <source>
        <dbReference type="SAM" id="Phobius"/>
    </source>
</evidence>
<comment type="caution">
    <text evidence="3">The sequence shown here is derived from an EMBL/GenBank/DDBJ whole genome shotgun (WGS) entry which is preliminary data.</text>
</comment>
<feature type="compositionally biased region" description="Pro residues" evidence="1">
    <location>
        <begin position="370"/>
        <end position="383"/>
    </location>
</feature>
<feature type="region of interest" description="Disordered" evidence="1">
    <location>
        <begin position="475"/>
        <end position="518"/>
    </location>
</feature>
<reference evidence="4" key="1">
    <citation type="journal article" date="2019" name="Int. J. Syst. Evol. Microbiol.">
        <title>The Global Catalogue of Microorganisms (GCM) 10K type strain sequencing project: providing services to taxonomists for standard genome sequencing and annotation.</title>
        <authorList>
            <consortium name="The Broad Institute Genomics Platform"/>
            <consortium name="The Broad Institute Genome Sequencing Center for Infectious Disease"/>
            <person name="Wu L."/>
            <person name="Ma J."/>
        </authorList>
    </citation>
    <scope>NUCLEOTIDE SEQUENCE [LARGE SCALE GENOMIC DNA]</scope>
    <source>
        <strain evidence="4">JCM 18054</strain>
    </source>
</reference>
<feature type="transmembrane region" description="Helical" evidence="2">
    <location>
        <begin position="582"/>
        <end position="602"/>
    </location>
</feature>
<feature type="region of interest" description="Disordered" evidence="1">
    <location>
        <begin position="1"/>
        <end position="448"/>
    </location>
</feature>
<evidence type="ECO:0000313" key="3">
    <source>
        <dbReference type="EMBL" id="GAA4659057.1"/>
    </source>
</evidence>
<dbReference type="RefSeq" id="WP_346055554.1">
    <property type="nucleotide sequence ID" value="NZ_BAABIB010000114.1"/>
</dbReference>
<sequence length="604" mass="64226">MSRESGQDRSQKTVAELLALHGGNVEGRRRHRRAADEEEEQQPGGAAPNGTDAPRRARGATDTGPQAIIERVRGDNPLPPNGRRNGGRRALPDDEQPAPQDSGLFRPQEPVPPRAPQDAGPARAPEAAPLRPQDNGSLRPPDAPPLRPQETGAPRRPQDSAALPRPQEGSLRPPDAGSLRPQDGSLRPPDAGPLRPQDNGSLRPPDAPPLRPQDSATLPRPNGAPPSGAFPRPNGPVNGAVPPASGAFPQPGAGQPESGAFPRPPQESGTFGRPDPTPPPRNVPPESGAFPRPSGGPDSMPGRRPRLPQRPPQESGALPLPEQDEPRAARAAEETRQVQPLRRPPAGAPGSAFAARLDGLDAPAPEDTPDPGPPPSGAFPVPPRRPRRAPARPPAEPEPHTEQFQAVNGSEPPEAVVPPDAPPAGLSRWRRQREQVSSEDTEVGVMPAVREEQVPDEHLEATGFHDPFAEDDEEVDEFGEFGEAEPERRGGYDYEPDEAGHAEDEDYAEEAEPERPASPAKQWLSMAVQLALGVIGGAAVWLGFNWLWGQLPAAALVVALVVIVGLVWIVRKIRRADDIQTMVLAVLVGLVVTVSPAALLLLSR</sequence>
<protein>
    <submittedName>
        <fullName evidence="3">Uncharacterized protein</fullName>
    </submittedName>
</protein>
<evidence type="ECO:0000313" key="4">
    <source>
        <dbReference type="Proteomes" id="UP001500192"/>
    </source>
</evidence>
<keyword evidence="4" id="KW-1185">Reference proteome</keyword>
<feature type="compositionally biased region" description="Acidic residues" evidence="1">
    <location>
        <begin position="503"/>
        <end position="512"/>
    </location>
</feature>
<dbReference type="Proteomes" id="UP001500192">
    <property type="component" value="Unassembled WGS sequence"/>
</dbReference>
<feature type="compositionally biased region" description="Acidic residues" evidence="1">
    <location>
        <begin position="475"/>
        <end position="484"/>
    </location>
</feature>
<dbReference type="EMBL" id="BAABIB010000114">
    <property type="protein sequence ID" value="GAA4659057.1"/>
    <property type="molecule type" value="Genomic_DNA"/>
</dbReference>
<proteinExistence type="predicted"/>
<accession>A0ABP8VDD2</accession>
<feature type="compositionally biased region" description="Basic and acidic residues" evidence="1">
    <location>
        <begin position="485"/>
        <end position="502"/>
    </location>
</feature>
<evidence type="ECO:0000256" key="1">
    <source>
        <dbReference type="SAM" id="MobiDB-lite"/>
    </source>
</evidence>
<keyword evidence="2" id="KW-0812">Transmembrane</keyword>
<feature type="compositionally biased region" description="Low complexity" evidence="1">
    <location>
        <begin position="119"/>
        <end position="132"/>
    </location>
</feature>
<feature type="transmembrane region" description="Helical" evidence="2">
    <location>
        <begin position="550"/>
        <end position="570"/>
    </location>
</feature>
<organism evidence="3 4">
    <name type="scientific">Amycolatopsis dongchuanensis</name>
    <dbReference type="NCBI Taxonomy" id="1070866"/>
    <lineage>
        <taxon>Bacteria</taxon>
        <taxon>Bacillati</taxon>
        <taxon>Actinomycetota</taxon>
        <taxon>Actinomycetes</taxon>
        <taxon>Pseudonocardiales</taxon>
        <taxon>Pseudonocardiaceae</taxon>
        <taxon>Amycolatopsis</taxon>
    </lineage>
</organism>
<name>A0ABP8VDD2_9PSEU</name>
<keyword evidence="2" id="KW-0472">Membrane</keyword>
<feature type="compositionally biased region" description="Basic and acidic residues" evidence="1">
    <location>
        <begin position="324"/>
        <end position="336"/>
    </location>
</feature>
<feature type="compositionally biased region" description="Basic and acidic residues" evidence="1">
    <location>
        <begin position="1"/>
        <end position="11"/>
    </location>
</feature>
<gene>
    <name evidence="3" type="ORF">GCM10023214_58320</name>
</gene>